<evidence type="ECO:0008006" key="5">
    <source>
        <dbReference type="Google" id="ProtNLM"/>
    </source>
</evidence>
<protein>
    <recommendedName>
        <fullName evidence="5">Lipoprotein</fullName>
    </recommendedName>
</protein>
<evidence type="ECO:0000256" key="2">
    <source>
        <dbReference type="SAM" id="SignalP"/>
    </source>
</evidence>
<feature type="compositionally biased region" description="Low complexity" evidence="1">
    <location>
        <begin position="149"/>
        <end position="165"/>
    </location>
</feature>
<reference evidence="3 4" key="1">
    <citation type="submission" date="2021-03" db="EMBL/GenBank/DDBJ databases">
        <title>Genomic Encyclopedia of Type Strains, Phase IV (KMG-IV): sequencing the most valuable type-strain genomes for metagenomic binning, comparative biology and taxonomic classification.</title>
        <authorList>
            <person name="Goeker M."/>
        </authorList>
    </citation>
    <scope>NUCLEOTIDE SEQUENCE [LARGE SCALE GENOMIC DNA]</scope>
    <source>
        <strain evidence="3 4">DSM 21600</strain>
    </source>
</reference>
<dbReference type="Proteomes" id="UP000759443">
    <property type="component" value="Unassembled WGS sequence"/>
</dbReference>
<dbReference type="PROSITE" id="PS51257">
    <property type="entry name" value="PROKAR_LIPOPROTEIN"/>
    <property type="match status" value="1"/>
</dbReference>
<sequence length="293" mass="30980">MRKTHLLSGLYLTGLLSGCNSAEGLIPPADIGDTSMPAYEQTSSDRIRSAPVQPVYAQQQSYDGAAQGYAESSPDYSHSAQNSLEAQAAALNSGAARSPAASAPLDGDGWSGDQPQPEPQYTERRQTPPAAPASDDQDFDQPLPPATRQANSQPAPSAQPQQVASLTPASPSGQSIRFLPIIGAPVEKVTPLSHQLGADARARGITIRGSEDNASDYILKGYLSAFADGGKINVVYVWDVLDASGARLHRIQGQERVAGESADPWAAVPSSVMQRIATETIDQYIDWRQARAG</sequence>
<keyword evidence="2" id="KW-0732">Signal</keyword>
<feature type="signal peptide" evidence="2">
    <location>
        <begin position="1"/>
        <end position="22"/>
    </location>
</feature>
<keyword evidence="4" id="KW-1185">Reference proteome</keyword>
<feature type="chain" id="PRO_5045604004" description="Lipoprotein" evidence="2">
    <location>
        <begin position="23"/>
        <end position="293"/>
    </location>
</feature>
<dbReference type="EMBL" id="JAGGJU010000012">
    <property type="protein sequence ID" value="MBP1852615.1"/>
    <property type="molecule type" value="Genomic_DNA"/>
</dbReference>
<accession>A0ABS4E3T9</accession>
<comment type="caution">
    <text evidence="3">The sequence shown here is derived from an EMBL/GenBank/DDBJ whole genome shotgun (WGS) entry which is preliminary data.</text>
</comment>
<dbReference type="RefSeq" id="WP_209947585.1">
    <property type="nucleotide sequence ID" value="NZ_JAGGJU010000012.1"/>
</dbReference>
<feature type="region of interest" description="Disordered" evidence="1">
    <location>
        <begin position="33"/>
        <end position="171"/>
    </location>
</feature>
<feature type="compositionally biased region" description="Polar residues" evidence="1">
    <location>
        <begin position="74"/>
        <end position="85"/>
    </location>
</feature>
<organism evidence="3 4">
    <name type="scientific">Rhizobium halophytocola</name>
    <dbReference type="NCBI Taxonomy" id="735519"/>
    <lineage>
        <taxon>Bacteria</taxon>
        <taxon>Pseudomonadati</taxon>
        <taxon>Pseudomonadota</taxon>
        <taxon>Alphaproteobacteria</taxon>
        <taxon>Hyphomicrobiales</taxon>
        <taxon>Rhizobiaceae</taxon>
        <taxon>Rhizobium/Agrobacterium group</taxon>
        <taxon>Rhizobium</taxon>
    </lineage>
</organism>
<evidence type="ECO:0000313" key="3">
    <source>
        <dbReference type="EMBL" id="MBP1852615.1"/>
    </source>
</evidence>
<proteinExistence type="predicted"/>
<evidence type="ECO:0000313" key="4">
    <source>
        <dbReference type="Proteomes" id="UP000759443"/>
    </source>
</evidence>
<gene>
    <name evidence="3" type="ORF">J2Z17_004073</name>
</gene>
<name>A0ABS4E3T9_9HYPH</name>
<feature type="compositionally biased region" description="Low complexity" evidence="1">
    <location>
        <begin position="95"/>
        <end position="104"/>
    </location>
</feature>
<evidence type="ECO:0000256" key="1">
    <source>
        <dbReference type="SAM" id="MobiDB-lite"/>
    </source>
</evidence>